<gene>
    <name evidence="2" type="ORF">GEOBRER4_n0824</name>
</gene>
<organism evidence="2 3">
    <name type="scientific">Citrifermentans bremense</name>
    <dbReference type="NCBI Taxonomy" id="60035"/>
    <lineage>
        <taxon>Bacteria</taxon>
        <taxon>Pseudomonadati</taxon>
        <taxon>Thermodesulfobacteriota</taxon>
        <taxon>Desulfuromonadia</taxon>
        <taxon>Geobacterales</taxon>
        <taxon>Geobacteraceae</taxon>
        <taxon>Citrifermentans</taxon>
    </lineage>
</organism>
<dbReference type="RefSeq" id="WP_085813749.1">
    <property type="nucleotide sequence ID" value="NZ_AP023213.1"/>
</dbReference>
<dbReference type="Proteomes" id="UP000515472">
    <property type="component" value="Chromosome"/>
</dbReference>
<proteinExistence type="predicted"/>
<feature type="transmembrane region" description="Helical" evidence="1">
    <location>
        <begin position="97"/>
        <end position="117"/>
    </location>
</feature>
<name>A0A6S6M348_9BACT</name>
<reference evidence="2 3" key="1">
    <citation type="submission" date="2020-06" db="EMBL/GenBank/DDBJ databases">
        <title>Interaction of electrochemicaly active bacteria, Geobacter bremensis R4 on different carbon anode.</title>
        <authorList>
            <person name="Meng L."/>
            <person name="Yoshida N."/>
        </authorList>
    </citation>
    <scope>NUCLEOTIDE SEQUENCE [LARGE SCALE GENOMIC DNA]</scope>
    <source>
        <strain evidence="2 3">R4</strain>
    </source>
</reference>
<keyword evidence="1" id="KW-0472">Membrane</keyword>
<dbReference type="EMBL" id="AP023213">
    <property type="protein sequence ID" value="BCG46044.1"/>
    <property type="molecule type" value="Genomic_DNA"/>
</dbReference>
<dbReference type="KEGG" id="gbn:GEOBRER4_07940"/>
<keyword evidence="1" id="KW-0812">Transmembrane</keyword>
<evidence type="ECO:0000313" key="3">
    <source>
        <dbReference type="Proteomes" id="UP000515472"/>
    </source>
</evidence>
<accession>A0A6S6M348</accession>
<dbReference type="NCBIfam" id="NF045710">
    <property type="entry name" value="GSU0071_fam"/>
    <property type="match status" value="1"/>
</dbReference>
<dbReference type="AlphaFoldDB" id="A0A6S6M348"/>
<sequence length="146" mass="16726">MDTYTIDVELEHYYGDRMATSSREAIRRFYLRAVSRCNGAELERYLRIVRAHASVYSSVHHMFSSPFKHMELPLFLSSLVLFASGMVMVFYGETTGIVAAGTSAGLVGMLQCARTLIRYWQRHAVREAVFLEFAEILQREAGEFTR</sequence>
<keyword evidence="1" id="KW-1133">Transmembrane helix</keyword>
<feature type="transmembrane region" description="Helical" evidence="1">
    <location>
        <begin position="72"/>
        <end position="91"/>
    </location>
</feature>
<keyword evidence="3" id="KW-1185">Reference proteome</keyword>
<evidence type="ECO:0000313" key="2">
    <source>
        <dbReference type="EMBL" id="BCG46044.1"/>
    </source>
</evidence>
<protein>
    <recommendedName>
        <fullName evidence="4">SMODS and SLOG-associating 2TM effector domain-containing protein</fullName>
    </recommendedName>
</protein>
<evidence type="ECO:0008006" key="4">
    <source>
        <dbReference type="Google" id="ProtNLM"/>
    </source>
</evidence>
<evidence type="ECO:0000256" key="1">
    <source>
        <dbReference type="SAM" id="Phobius"/>
    </source>
</evidence>